<dbReference type="SUPFAM" id="SSF55846">
    <property type="entry name" value="N-acetylmuramoyl-L-alanine amidase-like"/>
    <property type="match status" value="1"/>
</dbReference>
<keyword evidence="3" id="KW-0378">Hydrolase</keyword>
<feature type="region of interest" description="Disordered" evidence="5">
    <location>
        <begin position="251"/>
        <end position="271"/>
    </location>
</feature>
<dbReference type="SMART" id="SM00644">
    <property type="entry name" value="Ami_2"/>
    <property type="match status" value="1"/>
</dbReference>
<comment type="caution">
    <text evidence="7">The sequence shown here is derived from an EMBL/GenBank/DDBJ whole genome shotgun (WGS) entry which is preliminary data.</text>
</comment>
<gene>
    <name evidence="7" type="ORF">GCM10009550_01860</name>
</gene>
<dbReference type="Pfam" id="PF01510">
    <property type="entry name" value="Amidase_2"/>
    <property type="match status" value="1"/>
</dbReference>
<keyword evidence="8" id="KW-1185">Reference proteome</keyword>
<protein>
    <recommendedName>
        <fullName evidence="2">N-acetylmuramoyl-L-alanine amidase</fullName>
        <ecNumber evidence="2">3.5.1.28</ecNumber>
    </recommendedName>
</protein>
<dbReference type="CDD" id="cd06583">
    <property type="entry name" value="PGRP"/>
    <property type="match status" value="1"/>
</dbReference>
<evidence type="ECO:0000313" key="8">
    <source>
        <dbReference type="Proteomes" id="UP001500665"/>
    </source>
</evidence>
<evidence type="ECO:0000256" key="1">
    <source>
        <dbReference type="ARBA" id="ARBA00001561"/>
    </source>
</evidence>
<proteinExistence type="predicted"/>
<name>A0ABN1Q1X4_9ACTN</name>
<evidence type="ECO:0000256" key="4">
    <source>
        <dbReference type="ARBA" id="ARBA00023316"/>
    </source>
</evidence>
<dbReference type="InterPro" id="IPR036505">
    <property type="entry name" value="Amidase/PGRP_sf"/>
</dbReference>
<sequence length="271" mass="29787">MKTVPTPNQTEGRLSPPRVIVIHSTEAPEGPLTAENVANYFAQPSTKASAHVTVDNNSEVRSVADEDTAWAAPGANSDGLQLELAGYARQSRKDWLDDYSLKMLQRAVYVVAAWCKKYSIPPRRLTRAQLRAGEKGLTSHADVTAVYKRSDHTDPGEGFPWDWFITALREELEGKPKTTATKVEEQTLELTDMVPVGEYYASLFRGEKYPLSFVLIASMAEAKLAKHEAASARQEIANLSAQIARVETLIREKETRPQSEASGAFNGPSGP</sequence>
<dbReference type="RefSeq" id="WP_344235599.1">
    <property type="nucleotide sequence ID" value="NZ_BAAAHH010000001.1"/>
</dbReference>
<keyword evidence="4" id="KW-0961">Cell wall biogenesis/degradation</keyword>
<feature type="domain" description="N-acetylmuramoyl-L-alanine amidase" evidence="6">
    <location>
        <begin position="5"/>
        <end position="156"/>
    </location>
</feature>
<reference evidence="7 8" key="1">
    <citation type="journal article" date="2019" name="Int. J. Syst. Evol. Microbiol.">
        <title>The Global Catalogue of Microorganisms (GCM) 10K type strain sequencing project: providing services to taxonomists for standard genome sequencing and annotation.</title>
        <authorList>
            <consortium name="The Broad Institute Genomics Platform"/>
            <consortium name="The Broad Institute Genome Sequencing Center for Infectious Disease"/>
            <person name="Wu L."/>
            <person name="Ma J."/>
        </authorList>
    </citation>
    <scope>NUCLEOTIDE SEQUENCE [LARGE SCALE GENOMIC DNA]</scope>
    <source>
        <strain evidence="7 8">JCM 10696</strain>
    </source>
</reference>
<evidence type="ECO:0000259" key="6">
    <source>
        <dbReference type="SMART" id="SM00644"/>
    </source>
</evidence>
<evidence type="ECO:0000256" key="5">
    <source>
        <dbReference type="SAM" id="MobiDB-lite"/>
    </source>
</evidence>
<organism evidence="7 8">
    <name type="scientific">Actinocorallia libanotica</name>
    <dbReference type="NCBI Taxonomy" id="46162"/>
    <lineage>
        <taxon>Bacteria</taxon>
        <taxon>Bacillati</taxon>
        <taxon>Actinomycetota</taxon>
        <taxon>Actinomycetes</taxon>
        <taxon>Streptosporangiales</taxon>
        <taxon>Thermomonosporaceae</taxon>
        <taxon>Actinocorallia</taxon>
    </lineage>
</organism>
<dbReference type="EC" id="3.5.1.28" evidence="2"/>
<dbReference type="InterPro" id="IPR051206">
    <property type="entry name" value="NAMLAA_amidase_2"/>
</dbReference>
<dbReference type="Gene3D" id="3.40.80.10">
    <property type="entry name" value="Peptidoglycan recognition protein-like"/>
    <property type="match status" value="1"/>
</dbReference>
<evidence type="ECO:0000256" key="2">
    <source>
        <dbReference type="ARBA" id="ARBA00011901"/>
    </source>
</evidence>
<accession>A0ABN1Q1X4</accession>
<dbReference type="PANTHER" id="PTHR30417">
    <property type="entry name" value="N-ACETYLMURAMOYL-L-ALANINE AMIDASE AMID"/>
    <property type="match status" value="1"/>
</dbReference>
<dbReference type="EMBL" id="BAAAHH010000001">
    <property type="protein sequence ID" value="GAA0936235.1"/>
    <property type="molecule type" value="Genomic_DNA"/>
</dbReference>
<dbReference type="PANTHER" id="PTHR30417:SF1">
    <property type="entry name" value="N-ACETYLMURAMOYL-L-ALANINE AMIDASE AMID"/>
    <property type="match status" value="1"/>
</dbReference>
<comment type="catalytic activity">
    <reaction evidence="1">
        <text>Hydrolyzes the link between N-acetylmuramoyl residues and L-amino acid residues in certain cell-wall glycopeptides.</text>
        <dbReference type="EC" id="3.5.1.28"/>
    </reaction>
</comment>
<evidence type="ECO:0000313" key="7">
    <source>
        <dbReference type="EMBL" id="GAA0936235.1"/>
    </source>
</evidence>
<dbReference type="InterPro" id="IPR002502">
    <property type="entry name" value="Amidase_domain"/>
</dbReference>
<evidence type="ECO:0000256" key="3">
    <source>
        <dbReference type="ARBA" id="ARBA00022801"/>
    </source>
</evidence>
<dbReference type="Proteomes" id="UP001500665">
    <property type="component" value="Unassembled WGS sequence"/>
</dbReference>